<dbReference type="PANTHER" id="PTHR30582:SF30">
    <property type="entry name" value="BLR4375 PROTEIN"/>
    <property type="match status" value="1"/>
</dbReference>
<evidence type="ECO:0000256" key="7">
    <source>
        <dbReference type="PROSITE-ProRule" id="PRU01373"/>
    </source>
</evidence>
<proteinExistence type="inferred from homology"/>
<dbReference type="Proteomes" id="UP001464387">
    <property type="component" value="Unassembled WGS sequence"/>
</dbReference>
<evidence type="ECO:0000256" key="6">
    <source>
        <dbReference type="ARBA" id="ARBA00023316"/>
    </source>
</evidence>
<dbReference type="InterPro" id="IPR005490">
    <property type="entry name" value="LD_TPept_cat_dom"/>
</dbReference>
<dbReference type="Pfam" id="PF01471">
    <property type="entry name" value="PG_binding_1"/>
    <property type="match status" value="1"/>
</dbReference>
<evidence type="ECO:0000256" key="5">
    <source>
        <dbReference type="ARBA" id="ARBA00022984"/>
    </source>
</evidence>
<evidence type="ECO:0000313" key="10">
    <source>
        <dbReference type="EMBL" id="MER8935911.1"/>
    </source>
</evidence>
<evidence type="ECO:0000313" key="11">
    <source>
        <dbReference type="Proteomes" id="UP001464387"/>
    </source>
</evidence>
<keyword evidence="3" id="KW-0808">Transferase</keyword>
<dbReference type="CDD" id="cd16913">
    <property type="entry name" value="YkuD_like"/>
    <property type="match status" value="1"/>
</dbReference>
<keyword evidence="6 7" id="KW-0961">Cell wall biogenesis/degradation</keyword>
<dbReference type="PROSITE" id="PS52029">
    <property type="entry name" value="LD_TPASE"/>
    <property type="match status" value="1"/>
</dbReference>
<dbReference type="PANTHER" id="PTHR30582">
    <property type="entry name" value="L,D-TRANSPEPTIDASE"/>
    <property type="match status" value="1"/>
</dbReference>
<organism evidence="10 11">
    <name type="scientific">Mesorhizobium opportunistum</name>
    <dbReference type="NCBI Taxonomy" id="593909"/>
    <lineage>
        <taxon>Bacteria</taxon>
        <taxon>Pseudomonadati</taxon>
        <taxon>Pseudomonadota</taxon>
        <taxon>Alphaproteobacteria</taxon>
        <taxon>Hyphomicrobiales</taxon>
        <taxon>Phyllobacteriaceae</taxon>
        <taxon>Mesorhizobium</taxon>
    </lineage>
</organism>
<comment type="caution">
    <text evidence="10">The sequence shown here is derived from an EMBL/GenBank/DDBJ whole genome shotgun (WGS) entry which is preliminary data.</text>
</comment>
<dbReference type="InterPro" id="IPR050979">
    <property type="entry name" value="LD-transpeptidase"/>
</dbReference>
<gene>
    <name evidence="10" type="ORF">NKI33_23510</name>
</gene>
<evidence type="ECO:0000256" key="2">
    <source>
        <dbReference type="ARBA" id="ARBA00005992"/>
    </source>
</evidence>
<dbReference type="Gene3D" id="2.40.440.10">
    <property type="entry name" value="L,D-transpeptidase catalytic domain-like"/>
    <property type="match status" value="1"/>
</dbReference>
<dbReference type="Gene3D" id="1.10.101.10">
    <property type="entry name" value="PGBD-like superfamily/PGBD"/>
    <property type="match status" value="1"/>
</dbReference>
<comment type="similarity">
    <text evidence="2">Belongs to the YkuD family.</text>
</comment>
<keyword evidence="8" id="KW-0732">Signal</keyword>
<dbReference type="SUPFAM" id="SSF47090">
    <property type="entry name" value="PGBD-like"/>
    <property type="match status" value="1"/>
</dbReference>
<comment type="pathway">
    <text evidence="1 7">Cell wall biogenesis; peptidoglycan biosynthesis.</text>
</comment>
<dbReference type="Pfam" id="PF03734">
    <property type="entry name" value="YkuD"/>
    <property type="match status" value="1"/>
</dbReference>
<dbReference type="InterPro" id="IPR002477">
    <property type="entry name" value="Peptidoglycan-bd-like"/>
</dbReference>
<protein>
    <submittedName>
        <fullName evidence="10">L,D-transpeptidase</fullName>
    </submittedName>
</protein>
<feature type="signal peptide" evidence="8">
    <location>
        <begin position="1"/>
        <end position="21"/>
    </location>
</feature>
<feature type="chain" id="PRO_5047222370" evidence="8">
    <location>
        <begin position="22"/>
        <end position="337"/>
    </location>
</feature>
<feature type="domain" description="L,D-TPase catalytic" evidence="9">
    <location>
        <begin position="189"/>
        <end position="322"/>
    </location>
</feature>
<dbReference type="InterPro" id="IPR036366">
    <property type="entry name" value="PGBDSf"/>
</dbReference>
<accession>A0ABV1YL94</accession>
<feature type="active site" description="Proton donor/acceptor" evidence="7">
    <location>
        <position position="282"/>
    </location>
</feature>
<reference evidence="10 11" key="1">
    <citation type="journal article" date="2024" name="Proc. Natl. Acad. Sci. U.S.A.">
        <title>The evolutionary genomics of adaptation to stress in wild rhizobium bacteria.</title>
        <authorList>
            <person name="Kehlet-Delgado H."/>
            <person name="Montoya A.P."/>
            <person name="Jensen K.T."/>
            <person name="Wendlandt C.E."/>
            <person name="Dexheimer C."/>
            <person name="Roberts M."/>
            <person name="Torres Martinez L."/>
            <person name="Friesen M.L."/>
            <person name="Griffitts J.S."/>
            <person name="Porter S.S."/>
        </authorList>
    </citation>
    <scope>NUCLEOTIDE SEQUENCE [LARGE SCALE GENOMIC DNA]</scope>
    <source>
        <strain evidence="10 11">M0729</strain>
    </source>
</reference>
<sequence length="337" mass="36258">MIRLLLIVAAALALACGATDAAKLDPNAVNQAQFAAGEPKGVDPTVLRAQILLDRARFSPGLIDGRLSENFAKAVGAYQTANGLQADGKLTRETWDKLVAASTRPALIAYELATKDVRGPFTKRIPARMEKMAHLRRLGYRNAMERLAERFHVSEKLLKMLNPGATFRKAGTMLMVPDVGRGDPPAAIASVEVDKGARVVRVLDASGKWLAVYPASIGSDEKPAPSGTAEVKRVVHNPTYHYDPKFAFKGVRTKRPFTIAAGPNNPVGSVWIDLSIESYGIHGTPEPGKIGTTFSHGCIRLTNWDAEDLASVVQEGTTVNFKDEMADVGNEPPAVAH</sequence>
<dbReference type="PROSITE" id="PS51257">
    <property type="entry name" value="PROKAR_LIPOPROTEIN"/>
    <property type="match status" value="1"/>
</dbReference>
<name>A0ABV1YL94_9HYPH</name>
<dbReference type="SUPFAM" id="SSF141523">
    <property type="entry name" value="L,D-transpeptidase catalytic domain-like"/>
    <property type="match status" value="1"/>
</dbReference>
<dbReference type="InterPro" id="IPR036365">
    <property type="entry name" value="PGBD-like_sf"/>
</dbReference>
<keyword evidence="11" id="KW-1185">Reference proteome</keyword>
<keyword evidence="5 7" id="KW-0573">Peptidoglycan synthesis</keyword>
<feature type="active site" description="Nucleophile" evidence="7">
    <location>
        <position position="298"/>
    </location>
</feature>
<dbReference type="InterPro" id="IPR038063">
    <property type="entry name" value="Transpep_catalytic_dom"/>
</dbReference>
<evidence type="ECO:0000256" key="3">
    <source>
        <dbReference type="ARBA" id="ARBA00022679"/>
    </source>
</evidence>
<dbReference type="RefSeq" id="WP_287274428.1">
    <property type="nucleotide sequence ID" value="NZ_JAMYMY010000067.1"/>
</dbReference>
<evidence type="ECO:0000256" key="1">
    <source>
        <dbReference type="ARBA" id="ARBA00004752"/>
    </source>
</evidence>
<keyword evidence="4 7" id="KW-0133">Cell shape</keyword>
<evidence type="ECO:0000256" key="8">
    <source>
        <dbReference type="SAM" id="SignalP"/>
    </source>
</evidence>
<evidence type="ECO:0000259" key="9">
    <source>
        <dbReference type="PROSITE" id="PS52029"/>
    </source>
</evidence>
<dbReference type="EMBL" id="JAMYPJ010000040">
    <property type="protein sequence ID" value="MER8935911.1"/>
    <property type="molecule type" value="Genomic_DNA"/>
</dbReference>
<evidence type="ECO:0000256" key="4">
    <source>
        <dbReference type="ARBA" id="ARBA00022960"/>
    </source>
</evidence>